<reference evidence="1 2" key="2">
    <citation type="submission" date="2018-11" db="EMBL/GenBank/DDBJ databases">
        <authorList>
            <consortium name="Pathogen Informatics"/>
        </authorList>
    </citation>
    <scope>NUCLEOTIDE SEQUENCE [LARGE SCALE GENOMIC DNA]</scope>
    <source>
        <strain evidence="1">Dakar</strain>
        <strain evidence="2">Dakar, Senegal</strain>
    </source>
</reference>
<evidence type="ECO:0000313" key="3">
    <source>
        <dbReference type="WBParaSite" id="SCUD_0002159901-mRNA-1"/>
    </source>
</evidence>
<dbReference type="SUPFAM" id="SSF47473">
    <property type="entry name" value="EF-hand"/>
    <property type="match status" value="1"/>
</dbReference>
<dbReference type="WBParaSite" id="SCUD_0002159901-mRNA-1">
    <property type="protein sequence ID" value="SCUD_0002159901-mRNA-1"/>
    <property type="gene ID" value="SCUD_0002159901"/>
</dbReference>
<name>A0A183L2P2_9TREM</name>
<dbReference type="Gene3D" id="1.10.238.10">
    <property type="entry name" value="EF-hand"/>
    <property type="match status" value="1"/>
</dbReference>
<dbReference type="InterPro" id="IPR011992">
    <property type="entry name" value="EF-hand-dom_pair"/>
</dbReference>
<dbReference type="AlphaFoldDB" id="A0A183L2P2"/>
<reference evidence="3" key="1">
    <citation type="submission" date="2016-06" db="UniProtKB">
        <authorList>
            <consortium name="WormBaseParasite"/>
        </authorList>
    </citation>
    <scope>IDENTIFICATION</scope>
</reference>
<dbReference type="Proteomes" id="UP000279833">
    <property type="component" value="Unassembled WGS sequence"/>
</dbReference>
<evidence type="ECO:0000313" key="1">
    <source>
        <dbReference type="EMBL" id="VDP75893.1"/>
    </source>
</evidence>
<organism evidence="3">
    <name type="scientific">Schistosoma curassoni</name>
    <dbReference type="NCBI Taxonomy" id="6186"/>
    <lineage>
        <taxon>Eukaryota</taxon>
        <taxon>Metazoa</taxon>
        <taxon>Spiralia</taxon>
        <taxon>Lophotrochozoa</taxon>
        <taxon>Platyhelminthes</taxon>
        <taxon>Trematoda</taxon>
        <taxon>Digenea</taxon>
        <taxon>Strigeidida</taxon>
        <taxon>Schistosomatoidea</taxon>
        <taxon>Schistosomatidae</taxon>
        <taxon>Schistosoma</taxon>
    </lineage>
</organism>
<dbReference type="STRING" id="6186.A0A183L2P2"/>
<keyword evidence="2" id="KW-1185">Reference proteome</keyword>
<protein>
    <submittedName>
        <fullName evidence="3">EF-hand domain-containing protein</fullName>
    </submittedName>
</protein>
<evidence type="ECO:0000313" key="2">
    <source>
        <dbReference type="Proteomes" id="UP000279833"/>
    </source>
</evidence>
<dbReference type="EMBL" id="UZAK01046876">
    <property type="protein sequence ID" value="VDP75893.1"/>
    <property type="molecule type" value="Genomic_DNA"/>
</dbReference>
<sequence length="62" mass="7328">MNEVRMQLKKMSITDKCRIDDMFLTYNKDRRGCIDIENLKDMCKKIHIPPDEDVLKAVSNLI</sequence>
<proteinExistence type="predicted"/>
<gene>
    <name evidence="1" type="ORF">SCUD_LOCUS21596</name>
</gene>
<accession>A0A183L2P2</accession>